<keyword evidence="2" id="KW-1185">Reference proteome</keyword>
<protein>
    <submittedName>
        <fullName evidence="1">Uncharacterized protein</fullName>
    </submittedName>
</protein>
<dbReference type="AlphaFoldDB" id="A0A1Z1WCK9"/>
<sequence>MSPALSELDDRATRIYADFMGHLWGCSPCRREDYYRAGDRMRRAWKAAQGEAVRAYMESGLRAEGDGASGEGVRHESA</sequence>
<evidence type="ECO:0000313" key="2">
    <source>
        <dbReference type="Proteomes" id="UP000195880"/>
    </source>
</evidence>
<accession>A0A1Z1WCK9</accession>
<gene>
    <name evidence="1" type="ORF">SMD44_03612</name>
</gene>
<evidence type="ECO:0000313" key="1">
    <source>
        <dbReference type="EMBL" id="ARX84174.1"/>
    </source>
</evidence>
<proteinExistence type="predicted"/>
<reference evidence="1 2" key="1">
    <citation type="submission" date="2017-05" db="EMBL/GenBank/DDBJ databases">
        <title>Streptomyces alboflavus Genome sequencing and assembly.</title>
        <authorList>
            <person name="Wang Y."/>
            <person name="Du B."/>
            <person name="Ding Y."/>
            <person name="Liu H."/>
            <person name="Hou Q."/>
            <person name="Liu K."/>
            <person name="Wang C."/>
            <person name="Yao L."/>
        </authorList>
    </citation>
    <scope>NUCLEOTIDE SEQUENCE [LARGE SCALE GENOMIC DNA]</scope>
    <source>
        <strain evidence="1 2">MDJK44</strain>
    </source>
</reference>
<dbReference type="EMBL" id="CP021748">
    <property type="protein sequence ID" value="ARX84174.1"/>
    <property type="molecule type" value="Genomic_DNA"/>
</dbReference>
<dbReference type="Proteomes" id="UP000195880">
    <property type="component" value="Chromosome"/>
</dbReference>
<dbReference type="KEGG" id="salf:SMD44_03612"/>
<dbReference type="OrthoDB" id="4335868at2"/>
<organism evidence="1 2">
    <name type="scientific">Streptomyces alboflavus</name>
    <dbReference type="NCBI Taxonomy" id="67267"/>
    <lineage>
        <taxon>Bacteria</taxon>
        <taxon>Bacillati</taxon>
        <taxon>Actinomycetota</taxon>
        <taxon>Actinomycetes</taxon>
        <taxon>Kitasatosporales</taxon>
        <taxon>Streptomycetaceae</taxon>
        <taxon>Streptomyces</taxon>
    </lineage>
</organism>
<name>A0A1Z1WCK9_9ACTN</name>